<dbReference type="Pfam" id="PF01609">
    <property type="entry name" value="DDE_Tnp_1"/>
    <property type="match status" value="1"/>
</dbReference>
<dbReference type="EMBL" id="GL890962">
    <property type="protein sequence ID" value="EGJ30058.1"/>
    <property type="molecule type" value="Genomic_DNA"/>
</dbReference>
<dbReference type="HOGENOM" id="CLU_046404_3_3_3"/>
<dbReference type="InterPro" id="IPR051698">
    <property type="entry name" value="Transposase_11-like"/>
</dbReference>
<dbReference type="InterPro" id="IPR047647">
    <property type="entry name" value="ISAs1_transpos"/>
</dbReference>
<organism evidence="2 3">
    <name type="scientific">Moorena producens 3L</name>
    <dbReference type="NCBI Taxonomy" id="489825"/>
    <lineage>
        <taxon>Bacteria</taxon>
        <taxon>Bacillati</taxon>
        <taxon>Cyanobacteriota</taxon>
        <taxon>Cyanophyceae</taxon>
        <taxon>Coleofasciculales</taxon>
        <taxon>Coleofasciculaceae</taxon>
        <taxon>Moorena</taxon>
    </lineage>
</organism>
<evidence type="ECO:0000259" key="1">
    <source>
        <dbReference type="Pfam" id="PF01609"/>
    </source>
</evidence>
<sequence length="147" mass="16552">MPLTTHTSIEKKHGRLTKRRISVFDDLTGITNQWIGLKTLIKVERTGQRGRQAYVMVAYYISSLVADAEIFAQGIRGHWGIENRLHWSKDVVFKEDRSSIKAAHAPANMSIIRSIVINLLRSNGFSSVTIAQRLISNNIPTLLALLQ</sequence>
<evidence type="ECO:0000313" key="3">
    <source>
        <dbReference type="Proteomes" id="UP000003959"/>
    </source>
</evidence>
<accession>F4XZB5</accession>
<dbReference type="PANTHER" id="PTHR30298">
    <property type="entry name" value="H REPEAT-ASSOCIATED PREDICTED TRANSPOSASE"/>
    <property type="match status" value="1"/>
</dbReference>
<evidence type="ECO:0000313" key="2">
    <source>
        <dbReference type="EMBL" id="EGJ30058.1"/>
    </source>
</evidence>
<dbReference type="GO" id="GO:0006313">
    <property type="term" value="P:DNA transposition"/>
    <property type="evidence" value="ECO:0007669"/>
    <property type="project" value="InterPro"/>
</dbReference>
<keyword evidence="3" id="KW-1185">Reference proteome</keyword>
<feature type="domain" description="Transposase IS4-like" evidence="1">
    <location>
        <begin position="26"/>
        <end position="119"/>
    </location>
</feature>
<gene>
    <name evidence="2" type="ORF">LYNGBM3L_57040</name>
</gene>
<dbReference type="AlphaFoldDB" id="F4XZB5"/>
<dbReference type="Proteomes" id="UP000003959">
    <property type="component" value="Unassembled WGS sequence"/>
</dbReference>
<protein>
    <submittedName>
        <fullName evidence="2">Transposase</fullName>
    </submittedName>
</protein>
<dbReference type="InterPro" id="IPR002559">
    <property type="entry name" value="Transposase_11"/>
</dbReference>
<dbReference type="PANTHER" id="PTHR30298:SF0">
    <property type="entry name" value="PROTEIN YBFL-RELATED"/>
    <property type="match status" value="1"/>
</dbReference>
<proteinExistence type="predicted"/>
<reference evidence="3" key="1">
    <citation type="journal article" date="2011" name="Proc. Natl. Acad. Sci. U.S.A.">
        <title>Genomic insights into the physiology and ecology of the marine filamentous cyanobacterium Lyngbya majuscula.</title>
        <authorList>
            <person name="Jones A.C."/>
            <person name="Monroe E.A."/>
            <person name="Podell S."/>
            <person name="Hess W.R."/>
            <person name="Klages S."/>
            <person name="Esquenazi E."/>
            <person name="Niessen S."/>
            <person name="Hoover H."/>
            <person name="Rothmann M."/>
            <person name="Lasken R.S."/>
            <person name="Yates J.R.III."/>
            <person name="Reinhardt R."/>
            <person name="Kube M."/>
            <person name="Burkart M.D."/>
            <person name="Allen E.E."/>
            <person name="Dorrestein P.C."/>
            <person name="Gerwick W.H."/>
            <person name="Gerwick L."/>
        </authorList>
    </citation>
    <scope>NUCLEOTIDE SEQUENCE [LARGE SCALE GENOMIC DNA]</scope>
    <source>
        <strain evidence="3">3L</strain>
    </source>
</reference>
<dbReference type="NCBIfam" id="NF033564">
    <property type="entry name" value="transpos_ISAs1"/>
    <property type="match status" value="1"/>
</dbReference>
<dbReference type="eggNOG" id="COG5433">
    <property type="taxonomic scope" value="Bacteria"/>
</dbReference>
<dbReference type="GO" id="GO:0003677">
    <property type="term" value="F:DNA binding"/>
    <property type="evidence" value="ECO:0007669"/>
    <property type="project" value="InterPro"/>
</dbReference>
<dbReference type="GO" id="GO:0004803">
    <property type="term" value="F:transposase activity"/>
    <property type="evidence" value="ECO:0007669"/>
    <property type="project" value="InterPro"/>
</dbReference>
<name>F4XZB5_9CYAN</name>